<dbReference type="Proteomes" id="UP000254069">
    <property type="component" value="Unassembled WGS sequence"/>
</dbReference>
<dbReference type="Gene3D" id="3.40.50.2000">
    <property type="entry name" value="Glycogen Phosphorylase B"/>
    <property type="match status" value="1"/>
</dbReference>
<protein>
    <submittedName>
        <fullName evidence="1">Uncharacterized protein</fullName>
    </submittedName>
</protein>
<gene>
    <name evidence="1" type="ORF">NCTC10738_01614</name>
</gene>
<dbReference type="SUPFAM" id="SSF53756">
    <property type="entry name" value="UDP-Glycosyltransferase/glycogen phosphorylase"/>
    <property type="match status" value="1"/>
</dbReference>
<evidence type="ECO:0000313" key="2">
    <source>
        <dbReference type="Proteomes" id="UP000254069"/>
    </source>
</evidence>
<sequence>MQHVRSRGRRLSSLKYQSMNKPMTAQSAVKFLFVPVSSAEGMGEYMRSLIIADEVKRVWPQADIRFVLSREAPYAKTCPYPADLLARTPTKEVKAVNGIMDEFAPDVVLFDASGRKSQLSHAHNLGAKVIFFSQHKRKRSRGMKIGRARVTDSHLVVQPEFVIGPISAWESIKLKFIGKPEPVCIGPVFTPPDEARQQTLLQQYGLNEGEFLLFNTGSGGHKLNDKLAADYFFAAAEACYQASGIPVVMVFGPNYPKDLPQAPGVIAISSLANADFINLLVASRAAVLSGGDTLLQAIALRKNTLAVAVSKDQPARIRVCSDKGLVLQAEAEQMGSAVQTLLSPDMDQKLQQAMAAEPDMNGLQLTIDALKALLENQA</sequence>
<dbReference type="EMBL" id="UGYO01000001">
    <property type="protein sequence ID" value="SUI62355.1"/>
    <property type="molecule type" value="Genomic_DNA"/>
</dbReference>
<reference evidence="1 2" key="1">
    <citation type="submission" date="2018-06" db="EMBL/GenBank/DDBJ databases">
        <authorList>
            <consortium name="Pathogen Informatics"/>
            <person name="Doyle S."/>
        </authorList>
    </citation>
    <scope>NUCLEOTIDE SEQUENCE [LARGE SCALE GENOMIC DNA]</scope>
    <source>
        <strain evidence="1 2">NCTC10738</strain>
    </source>
</reference>
<keyword evidence="2" id="KW-1185">Reference proteome</keyword>
<name>A0A379ZHN9_9GAMM</name>
<proteinExistence type="predicted"/>
<evidence type="ECO:0000313" key="1">
    <source>
        <dbReference type="EMBL" id="SUI62355.1"/>
    </source>
</evidence>
<accession>A0A379ZHN9</accession>
<dbReference type="AlphaFoldDB" id="A0A379ZHN9"/>
<organism evidence="1 2">
    <name type="scientific">Shewanella algae</name>
    <dbReference type="NCBI Taxonomy" id="38313"/>
    <lineage>
        <taxon>Bacteria</taxon>
        <taxon>Pseudomonadati</taxon>
        <taxon>Pseudomonadota</taxon>
        <taxon>Gammaproteobacteria</taxon>
        <taxon>Alteromonadales</taxon>
        <taxon>Shewanellaceae</taxon>
        <taxon>Shewanella</taxon>
    </lineage>
</organism>